<feature type="region of interest" description="Disordered" evidence="5">
    <location>
        <begin position="375"/>
        <end position="397"/>
    </location>
</feature>
<dbReference type="InterPro" id="IPR001876">
    <property type="entry name" value="Znf_RanBP2"/>
</dbReference>
<keyword evidence="8" id="KW-1185">Reference proteome</keyword>
<evidence type="ECO:0000256" key="1">
    <source>
        <dbReference type="ARBA" id="ARBA00022723"/>
    </source>
</evidence>
<dbReference type="SMART" id="SM00547">
    <property type="entry name" value="ZnF_RBZ"/>
    <property type="match status" value="2"/>
</dbReference>
<dbReference type="Pfam" id="PF00641">
    <property type="entry name" value="Zn_ribbon_RanBP"/>
    <property type="match status" value="1"/>
</dbReference>
<accession>A0ABN8T0N8</accession>
<feature type="region of interest" description="Disordered" evidence="5">
    <location>
        <begin position="403"/>
        <end position="422"/>
    </location>
</feature>
<dbReference type="Proteomes" id="UP001159427">
    <property type="component" value="Unassembled WGS sequence"/>
</dbReference>
<feature type="compositionally biased region" description="Basic and acidic residues" evidence="5">
    <location>
        <begin position="596"/>
        <end position="614"/>
    </location>
</feature>
<feature type="compositionally biased region" description="Basic and acidic residues" evidence="5">
    <location>
        <begin position="71"/>
        <end position="82"/>
    </location>
</feature>
<name>A0ABN8T0N8_9CNID</name>
<feature type="compositionally biased region" description="Polar residues" evidence="5">
    <location>
        <begin position="279"/>
        <end position="289"/>
    </location>
</feature>
<organism evidence="7 8">
    <name type="scientific">Porites evermanni</name>
    <dbReference type="NCBI Taxonomy" id="104178"/>
    <lineage>
        <taxon>Eukaryota</taxon>
        <taxon>Metazoa</taxon>
        <taxon>Cnidaria</taxon>
        <taxon>Anthozoa</taxon>
        <taxon>Hexacorallia</taxon>
        <taxon>Scleractinia</taxon>
        <taxon>Fungiina</taxon>
        <taxon>Poritidae</taxon>
        <taxon>Porites</taxon>
    </lineage>
</organism>
<feature type="compositionally biased region" description="Low complexity" evidence="5">
    <location>
        <begin position="385"/>
        <end position="397"/>
    </location>
</feature>
<feature type="compositionally biased region" description="Polar residues" evidence="5">
    <location>
        <begin position="138"/>
        <end position="147"/>
    </location>
</feature>
<sequence>VQVKESVDAVRALWVSLDLFLVQLDLQIIKEIMDNFTDSKLSLRHFIKARARTCNVKDACQVLSGAATKRAKTEKVQDRETSSQRQLTPTKIGDMNTTEDVIQVPAYAVSGADSESKNSDLSAATETTAMDTDETTEGITSVSSSDAYTRSRVDPLHGYVPSSKHPAPFMGVNINDRDLYGAHAEENQLERKQERFVTPHGTSVRTRHLSKIDTKRMVDTSELTSQSLPYLGTTTSPLLSTRISTDTHIAYTDTSTRTGRQVQGSKYVGLPDIRGSASHQVASNASFQSYRPKENASQHKNSTAVEDRRQLSATEPMEVETQESRANRVENFGSYSSKMAEGGYARPEAQSGVSEYSHLSSRLNEFTGGAYAAKEATSKAPSGVSDSSRAHSLSSRSNEFTEGAYAGAEGQPAVSEYSHRSSRSKEFTGGAYAGAEAQPGVSEYSHRSSRLNEFTGGAYALSKAHPGFSDLDRNQIHHLTLENGTSKRAAVQSSSAKEATSHGTGTTRVEYVPDDVVVSQSNCSPLPNVGAGYGYSLYKKEGNGSSDHVRHNTRSAARFLQDQGKSDEKFQESRLKRDYYSERSGKDPVPEAEATSLRKDEELKGATSKVDPKHTASVCGHCLKQGELMCRNCLLIVCKECDREIYSTELCGVTKDRHVFSELKSANSLDTSCSSPVYEGKEWSCSRCTFLNQLEHKICVICGATRGVGDVEQLKPGSIVCTFCTFHNEQDATVCKACSKTLDKSESFV</sequence>
<feature type="region of interest" description="Disordered" evidence="5">
    <location>
        <begin position="69"/>
        <end position="92"/>
    </location>
</feature>
<feature type="region of interest" description="Disordered" evidence="5">
    <location>
        <begin position="559"/>
        <end position="614"/>
    </location>
</feature>
<dbReference type="SUPFAM" id="SSF90209">
    <property type="entry name" value="Ran binding protein zinc finger-like"/>
    <property type="match status" value="1"/>
</dbReference>
<feature type="compositionally biased region" description="Polar residues" evidence="5">
    <location>
        <begin position="482"/>
        <end position="507"/>
    </location>
</feature>
<feature type="region of interest" description="Disordered" evidence="5">
    <location>
        <begin position="279"/>
        <end position="332"/>
    </location>
</feature>
<feature type="compositionally biased region" description="Polar residues" evidence="5">
    <location>
        <begin position="83"/>
        <end position="92"/>
    </location>
</feature>
<evidence type="ECO:0000313" key="7">
    <source>
        <dbReference type="EMBL" id="CAH3196838.1"/>
    </source>
</evidence>
<evidence type="ECO:0000256" key="3">
    <source>
        <dbReference type="ARBA" id="ARBA00022833"/>
    </source>
</evidence>
<keyword evidence="2 4" id="KW-0863">Zinc-finger</keyword>
<dbReference type="EMBL" id="CALNXI010005022">
    <property type="protein sequence ID" value="CAH3196838.1"/>
    <property type="molecule type" value="Genomic_DNA"/>
</dbReference>
<reference evidence="7 8" key="1">
    <citation type="submission" date="2022-05" db="EMBL/GenBank/DDBJ databases">
        <authorList>
            <consortium name="Genoscope - CEA"/>
            <person name="William W."/>
        </authorList>
    </citation>
    <scope>NUCLEOTIDE SEQUENCE [LARGE SCALE GENOMIC DNA]</scope>
</reference>
<evidence type="ECO:0000313" key="8">
    <source>
        <dbReference type="Proteomes" id="UP001159427"/>
    </source>
</evidence>
<evidence type="ECO:0000256" key="4">
    <source>
        <dbReference type="PROSITE-ProRule" id="PRU00322"/>
    </source>
</evidence>
<dbReference type="PROSITE" id="PS01358">
    <property type="entry name" value="ZF_RANBP2_1"/>
    <property type="match status" value="1"/>
</dbReference>
<feature type="non-terminal residue" evidence="7">
    <location>
        <position position="1"/>
    </location>
</feature>
<feature type="domain" description="RanBP2-type" evidence="6">
    <location>
        <begin position="678"/>
        <end position="708"/>
    </location>
</feature>
<keyword evidence="1" id="KW-0479">Metal-binding</keyword>
<dbReference type="Gene3D" id="4.10.1060.10">
    <property type="entry name" value="Zinc finger, RanBP2-type"/>
    <property type="match status" value="1"/>
</dbReference>
<protein>
    <recommendedName>
        <fullName evidence="6">RanBP2-type domain-containing protein</fullName>
    </recommendedName>
</protein>
<dbReference type="PROSITE" id="PS50199">
    <property type="entry name" value="ZF_RANBP2_2"/>
    <property type="match status" value="1"/>
</dbReference>
<comment type="caution">
    <text evidence="7">The sequence shown here is derived from an EMBL/GenBank/DDBJ whole genome shotgun (WGS) entry which is preliminary data.</text>
</comment>
<feature type="region of interest" description="Disordered" evidence="5">
    <location>
        <begin position="481"/>
        <end position="508"/>
    </location>
</feature>
<dbReference type="InterPro" id="IPR036443">
    <property type="entry name" value="Znf_RanBP2_sf"/>
</dbReference>
<proteinExistence type="predicted"/>
<gene>
    <name evidence="7" type="ORF">PEVE_00033738</name>
</gene>
<evidence type="ECO:0000256" key="5">
    <source>
        <dbReference type="SAM" id="MobiDB-lite"/>
    </source>
</evidence>
<feature type="compositionally biased region" description="Basic and acidic residues" evidence="5">
    <location>
        <begin position="564"/>
        <end position="589"/>
    </location>
</feature>
<evidence type="ECO:0000256" key="2">
    <source>
        <dbReference type="ARBA" id="ARBA00022771"/>
    </source>
</evidence>
<evidence type="ECO:0000259" key="6">
    <source>
        <dbReference type="PROSITE" id="PS50199"/>
    </source>
</evidence>
<keyword evidence="3" id="KW-0862">Zinc</keyword>
<feature type="region of interest" description="Disordered" evidence="5">
    <location>
        <begin position="112"/>
        <end position="147"/>
    </location>
</feature>